<evidence type="ECO:0000313" key="3">
    <source>
        <dbReference type="Proteomes" id="UP001596109"/>
    </source>
</evidence>
<evidence type="ECO:0000313" key="2">
    <source>
        <dbReference type="EMBL" id="MFC5589145.1"/>
    </source>
</evidence>
<evidence type="ECO:0000256" key="1">
    <source>
        <dbReference type="SAM" id="Coils"/>
    </source>
</evidence>
<organism evidence="2 3">
    <name type="scientific">Sporosarcina soli</name>
    <dbReference type="NCBI Taxonomy" id="334736"/>
    <lineage>
        <taxon>Bacteria</taxon>
        <taxon>Bacillati</taxon>
        <taxon>Bacillota</taxon>
        <taxon>Bacilli</taxon>
        <taxon>Bacillales</taxon>
        <taxon>Caryophanaceae</taxon>
        <taxon>Sporosarcina</taxon>
    </lineage>
</organism>
<dbReference type="Proteomes" id="UP001596109">
    <property type="component" value="Unassembled WGS sequence"/>
</dbReference>
<dbReference type="RefSeq" id="WP_381433342.1">
    <property type="nucleotide sequence ID" value="NZ_JBHSNO010000005.1"/>
</dbReference>
<protein>
    <submittedName>
        <fullName evidence="2">Uncharacterized protein</fullName>
    </submittedName>
</protein>
<keyword evidence="3" id="KW-1185">Reference proteome</keyword>
<sequence length="53" mass="6327">MHTLDKEVKRLEMQIGQLVSIIANLNDRLNRLEDSERKNKIRSIRKIQLAERI</sequence>
<comment type="caution">
    <text evidence="2">The sequence shown here is derived from an EMBL/GenBank/DDBJ whole genome shotgun (WGS) entry which is preliminary data.</text>
</comment>
<gene>
    <name evidence="2" type="ORF">ACFPRA_09620</name>
</gene>
<name>A0ABW0TL17_9BACL</name>
<dbReference type="EMBL" id="JBHSNO010000005">
    <property type="protein sequence ID" value="MFC5589145.1"/>
    <property type="molecule type" value="Genomic_DNA"/>
</dbReference>
<accession>A0ABW0TL17</accession>
<keyword evidence="1" id="KW-0175">Coiled coil</keyword>
<reference evidence="3" key="1">
    <citation type="journal article" date="2019" name="Int. J. Syst. Evol. Microbiol.">
        <title>The Global Catalogue of Microorganisms (GCM) 10K type strain sequencing project: providing services to taxonomists for standard genome sequencing and annotation.</title>
        <authorList>
            <consortium name="The Broad Institute Genomics Platform"/>
            <consortium name="The Broad Institute Genome Sequencing Center for Infectious Disease"/>
            <person name="Wu L."/>
            <person name="Ma J."/>
        </authorList>
    </citation>
    <scope>NUCLEOTIDE SEQUENCE [LARGE SCALE GENOMIC DNA]</scope>
    <source>
        <strain evidence="3">CGMCC 4.1434</strain>
    </source>
</reference>
<feature type="coiled-coil region" evidence="1">
    <location>
        <begin position="8"/>
        <end position="42"/>
    </location>
</feature>
<proteinExistence type="predicted"/>